<gene>
    <name evidence="11" type="ORF">B4U79_01459</name>
    <name evidence="10" type="ORF">B4U79_15478</name>
</gene>
<dbReference type="GO" id="GO:0031902">
    <property type="term" value="C:late endosome membrane"/>
    <property type="evidence" value="ECO:0007669"/>
    <property type="project" value="UniProtKB-SubCell"/>
</dbReference>
<feature type="compositionally biased region" description="Polar residues" evidence="8">
    <location>
        <begin position="32"/>
        <end position="45"/>
    </location>
</feature>
<dbReference type="GO" id="GO:0005765">
    <property type="term" value="C:lysosomal membrane"/>
    <property type="evidence" value="ECO:0007669"/>
    <property type="project" value="UniProtKB-SubCell"/>
</dbReference>
<dbReference type="OrthoDB" id="4713066at2759"/>
<comment type="subcellular location">
    <subcellularLocation>
        <location evidence="2">Endosome membrane</location>
        <topology evidence="2">Peripheral membrane protein</topology>
    </subcellularLocation>
    <subcellularLocation>
        <location evidence="1">Late endosome membrane</location>
    </subcellularLocation>
    <subcellularLocation>
        <location evidence="3">Lysosome membrane</location>
        <topology evidence="3">Peripheral membrane protein</topology>
        <orientation evidence="3">Cytoplasmic side</orientation>
    </subcellularLocation>
</comment>
<dbReference type="InterPro" id="IPR006629">
    <property type="entry name" value="LITAF"/>
</dbReference>
<evidence type="ECO:0000256" key="5">
    <source>
        <dbReference type="ARBA" id="ARBA00022723"/>
    </source>
</evidence>
<dbReference type="PROSITE" id="PS51837">
    <property type="entry name" value="LITAF"/>
    <property type="match status" value="1"/>
</dbReference>
<dbReference type="AlphaFoldDB" id="A0A3S3PIM1"/>
<keyword evidence="7" id="KW-0472">Membrane</keyword>
<protein>
    <recommendedName>
        <fullName evidence="9">LITAF domain-containing protein</fullName>
    </recommendedName>
</protein>
<dbReference type="EMBL" id="NCKU01000918">
    <property type="protein sequence ID" value="RWS13685.1"/>
    <property type="molecule type" value="Genomic_DNA"/>
</dbReference>
<evidence type="ECO:0000313" key="12">
    <source>
        <dbReference type="Proteomes" id="UP000285301"/>
    </source>
</evidence>
<dbReference type="STRING" id="1965070.A0A3S3PIM1"/>
<dbReference type="EMBL" id="NCKU01002131">
    <property type="protein sequence ID" value="RWS10339.1"/>
    <property type="molecule type" value="Genomic_DNA"/>
</dbReference>
<sequence length="154" mass="16921">MVEKPQAPILDHTDSQSSCTPSPSDDVPDDSTNQPSFHSQPLYSSPQDYRHHCYTSVIVAPPITNGQPLVRQLVVTMVGFGPYPQQMICPKCNSTIVTQTIPNPGLLTWILSGTLLLIGCFMGCCLIPCCISECQDVDHICPHCKSLLGTYRRM</sequence>
<dbReference type="Proteomes" id="UP000285301">
    <property type="component" value="Unassembled WGS sequence"/>
</dbReference>
<dbReference type="InterPro" id="IPR037519">
    <property type="entry name" value="LITAF_fam"/>
</dbReference>
<keyword evidence="5" id="KW-0479">Metal-binding</keyword>
<comment type="caution">
    <text evidence="10">The sequence shown here is derived from an EMBL/GenBank/DDBJ whole genome shotgun (WGS) entry which is preliminary data.</text>
</comment>
<evidence type="ECO:0000256" key="8">
    <source>
        <dbReference type="SAM" id="MobiDB-lite"/>
    </source>
</evidence>
<keyword evidence="12" id="KW-1185">Reference proteome</keyword>
<evidence type="ECO:0000256" key="7">
    <source>
        <dbReference type="ARBA" id="ARBA00023136"/>
    </source>
</evidence>
<evidence type="ECO:0000256" key="2">
    <source>
        <dbReference type="ARBA" id="ARBA00004481"/>
    </source>
</evidence>
<dbReference type="PANTHER" id="PTHR23292:SF6">
    <property type="entry name" value="FI16602P1-RELATED"/>
    <property type="match status" value="1"/>
</dbReference>
<name>A0A3S3PIM1_9ACAR</name>
<feature type="domain" description="LITAF" evidence="9">
    <location>
        <begin position="69"/>
        <end position="153"/>
    </location>
</feature>
<evidence type="ECO:0000313" key="10">
    <source>
        <dbReference type="EMBL" id="RWS10339.1"/>
    </source>
</evidence>
<proteinExistence type="inferred from homology"/>
<comment type="similarity">
    <text evidence="4">Belongs to the CDIP1/LITAF family.</text>
</comment>
<dbReference type="SMART" id="SM00714">
    <property type="entry name" value="LITAF"/>
    <property type="match status" value="1"/>
</dbReference>
<dbReference type="GO" id="GO:0008270">
    <property type="term" value="F:zinc ion binding"/>
    <property type="evidence" value="ECO:0007669"/>
    <property type="project" value="TreeGrafter"/>
</dbReference>
<evidence type="ECO:0000256" key="6">
    <source>
        <dbReference type="ARBA" id="ARBA00022833"/>
    </source>
</evidence>
<evidence type="ECO:0000256" key="3">
    <source>
        <dbReference type="ARBA" id="ARBA00004630"/>
    </source>
</evidence>
<dbReference type="PANTHER" id="PTHR23292">
    <property type="entry name" value="LIPOPOLYSACCHARIDE-INDUCED TUMOR NECROSIS FACTOR-ALPHA FACTOR"/>
    <property type="match status" value="1"/>
</dbReference>
<accession>A0A3S3PIM1</accession>
<evidence type="ECO:0000259" key="9">
    <source>
        <dbReference type="PROSITE" id="PS51837"/>
    </source>
</evidence>
<feature type="region of interest" description="Disordered" evidence="8">
    <location>
        <begin position="1"/>
        <end position="45"/>
    </location>
</feature>
<keyword evidence="6" id="KW-0862">Zinc</keyword>
<dbReference type="Pfam" id="PF10601">
    <property type="entry name" value="zf-LITAF-like"/>
    <property type="match status" value="1"/>
</dbReference>
<organism evidence="10 12">
    <name type="scientific">Dinothrombium tinctorium</name>
    <dbReference type="NCBI Taxonomy" id="1965070"/>
    <lineage>
        <taxon>Eukaryota</taxon>
        <taxon>Metazoa</taxon>
        <taxon>Ecdysozoa</taxon>
        <taxon>Arthropoda</taxon>
        <taxon>Chelicerata</taxon>
        <taxon>Arachnida</taxon>
        <taxon>Acari</taxon>
        <taxon>Acariformes</taxon>
        <taxon>Trombidiformes</taxon>
        <taxon>Prostigmata</taxon>
        <taxon>Anystina</taxon>
        <taxon>Parasitengona</taxon>
        <taxon>Trombidioidea</taxon>
        <taxon>Trombidiidae</taxon>
        <taxon>Dinothrombium</taxon>
    </lineage>
</organism>
<reference evidence="10" key="2">
    <citation type="submission" date="2018-11" db="EMBL/GenBank/DDBJ databases">
        <title>Trombidioid mite genomics.</title>
        <authorList>
            <person name="Dong X."/>
        </authorList>
    </citation>
    <scope>NUCLEOTIDE SEQUENCE</scope>
    <source>
        <strain evidence="10">UoL-WK</strain>
    </source>
</reference>
<evidence type="ECO:0000256" key="1">
    <source>
        <dbReference type="ARBA" id="ARBA00004414"/>
    </source>
</evidence>
<reference evidence="10 12" key="1">
    <citation type="journal article" date="2018" name="Gigascience">
        <title>Genomes of trombidid mites reveal novel predicted allergens and laterally-transferred genes associated with secondary metabolism.</title>
        <authorList>
            <person name="Dong X."/>
            <person name="Chaisiri K."/>
            <person name="Xia D."/>
            <person name="Armstrong S.D."/>
            <person name="Fang Y."/>
            <person name="Donnelly M.J."/>
            <person name="Kadowaki T."/>
            <person name="McGarry J.W."/>
            <person name="Darby A.C."/>
            <person name="Makepeace B.L."/>
        </authorList>
    </citation>
    <scope>NUCLEOTIDE SEQUENCE [LARGE SCALE GENOMIC DNA]</scope>
    <source>
        <strain evidence="10">UoL-WK</strain>
    </source>
</reference>
<evidence type="ECO:0000313" key="11">
    <source>
        <dbReference type="EMBL" id="RWS13685.1"/>
    </source>
</evidence>
<evidence type="ECO:0000256" key="4">
    <source>
        <dbReference type="ARBA" id="ARBA00005975"/>
    </source>
</evidence>